<proteinExistence type="predicted"/>
<protein>
    <submittedName>
        <fullName evidence="1">Uncharacterized protein</fullName>
    </submittedName>
</protein>
<organism evidence="1 2">
    <name type="scientific">Digitaria exilis</name>
    <dbReference type="NCBI Taxonomy" id="1010633"/>
    <lineage>
        <taxon>Eukaryota</taxon>
        <taxon>Viridiplantae</taxon>
        <taxon>Streptophyta</taxon>
        <taxon>Embryophyta</taxon>
        <taxon>Tracheophyta</taxon>
        <taxon>Spermatophyta</taxon>
        <taxon>Magnoliopsida</taxon>
        <taxon>Liliopsida</taxon>
        <taxon>Poales</taxon>
        <taxon>Poaceae</taxon>
        <taxon>PACMAD clade</taxon>
        <taxon>Panicoideae</taxon>
        <taxon>Panicodae</taxon>
        <taxon>Paniceae</taxon>
        <taxon>Anthephorinae</taxon>
        <taxon>Digitaria</taxon>
    </lineage>
</organism>
<dbReference type="OrthoDB" id="685415at2759"/>
<gene>
    <name evidence="1" type="ORF">HU200_063872</name>
</gene>
<sequence length="768" mass="85987">MPMPQHKEFFAPYLSSIIFPSNASPSRDESCQASTMAGADDGDDPGCTFSHCICRWRTPLCSSPSTPRVTPGRDYTFISADAVDDDDGPTWSLLVGVVSLFDGGSSLRFHRFRTARSGRVLGRSGDALDVFADDVDYYKPNNTWPLIRSAASARSHPNGHHSLSLCLFSREVDLADMSRVEAPRPVEVNINLVVSDDDDDDDDVAKITVSPLPRLPLGLLMPTMPITAAGELWAPYLTEINGPSRLVMLRFDRDAGRWVEVGDLHLPQGRKRANWRDRSSVFQGFVVVRRTRTTILLSLSPFNLVFTFDCSDLAWAAVVTDETRWTHYVPIEDRSVYVEEDDAIYFLCAGSVYAYRLLVCCQDEQGGGRQHRMAPPSMLGCVFPFPSKEGTAFMAHLGGRIMCAVWIGDEKLQCSCDAKHVLITTFRVVGRHDGEPLDNRFVPNGIQVLHSTCRRLDLWPSKANGTRSHFKFSILQKLFTGTPLSHVVTLERSAIQTKKALYIVCQVDTGASVYEINILDGKLAGHDKTLKPHCTVEFATPFCEDRPLPCLYACASKSIYVVSYKGDDIYKFSLDTLNHHRFPTRSIGIGDIRLICRVGNNIVAITDCLQSVHSLSSEHGWMRHETYGIPGLERKVNLSGYVVLTDKSFLVSDADTNSCFLFHLSDNKWSIVRPYALQDTTRRLPSRWPGMAFLSERSVFAKGFIYTCSSKGLAAYEFIEEGDSYYLGDRIDLQFSWRKFWERERMCLDCVGEDTSSGAIMFCVVQVV</sequence>
<reference evidence="1" key="1">
    <citation type="submission" date="2020-07" db="EMBL/GenBank/DDBJ databases">
        <title>Genome sequence and genetic diversity analysis of an under-domesticated orphan crop, white fonio (Digitaria exilis).</title>
        <authorList>
            <person name="Bennetzen J.L."/>
            <person name="Chen S."/>
            <person name="Ma X."/>
            <person name="Wang X."/>
            <person name="Yssel A.E.J."/>
            <person name="Chaluvadi S.R."/>
            <person name="Johnson M."/>
            <person name="Gangashetty P."/>
            <person name="Hamidou F."/>
            <person name="Sanogo M.D."/>
            <person name="Zwaenepoel A."/>
            <person name="Wallace J."/>
            <person name="Van De Peer Y."/>
            <person name="Van Deynze A."/>
        </authorList>
    </citation>
    <scope>NUCLEOTIDE SEQUENCE</scope>
    <source>
        <tissue evidence="1">Leaves</tissue>
    </source>
</reference>
<keyword evidence="2" id="KW-1185">Reference proteome</keyword>
<evidence type="ECO:0000313" key="2">
    <source>
        <dbReference type="Proteomes" id="UP000636709"/>
    </source>
</evidence>
<evidence type="ECO:0000313" key="1">
    <source>
        <dbReference type="EMBL" id="KAF8650503.1"/>
    </source>
</evidence>
<dbReference type="Proteomes" id="UP000636709">
    <property type="component" value="Unassembled WGS sequence"/>
</dbReference>
<dbReference type="EMBL" id="JACEFO010002724">
    <property type="protein sequence ID" value="KAF8650503.1"/>
    <property type="molecule type" value="Genomic_DNA"/>
</dbReference>
<dbReference type="AlphaFoldDB" id="A0A835DZ67"/>
<comment type="caution">
    <text evidence="1">The sequence shown here is derived from an EMBL/GenBank/DDBJ whole genome shotgun (WGS) entry which is preliminary data.</text>
</comment>
<name>A0A835DZ67_9POAL</name>
<accession>A0A835DZ67</accession>